<evidence type="ECO:0000313" key="1">
    <source>
        <dbReference type="EMBL" id="KAK5871541.1"/>
    </source>
</evidence>
<keyword evidence="2" id="KW-1185">Reference proteome</keyword>
<dbReference type="EMBL" id="JAUZQC010000005">
    <property type="protein sequence ID" value="KAK5871541.1"/>
    <property type="molecule type" value="Genomic_DNA"/>
</dbReference>
<protein>
    <submittedName>
        <fullName evidence="1">Uncharacterized protein</fullName>
    </submittedName>
</protein>
<proteinExistence type="predicted"/>
<organism evidence="1 2">
    <name type="scientific">Eleginops maclovinus</name>
    <name type="common">Patagonian blennie</name>
    <name type="synonym">Eleginus maclovinus</name>
    <dbReference type="NCBI Taxonomy" id="56733"/>
    <lineage>
        <taxon>Eukaryota</taxon>
        <taxon>Metazoa</taxon>
        <taxon>Chordata</taxon>
        <taxon>Craniata</taxon>
        <taxon>Vertebrata</taxon>
        <taxon>Euteleostomi</taxon>
        <taxon>Actinopterygii</taxon>
        <taxon>Neopterygii</taxon>
        <taxon>Teleostei</taxon>
        <taxon>Neoteleostei</taxon>
        <taxon>Acanthomorphata</taxon>
        <taxon>Eupercaria</taxon>
        <taxon>Perciformes</taxon>
        <taxon>Notothenioidei</taxon>
        <taxon>Eleginopidae</taxon>
        <taxon>Eleginops</taxon>
    </lineage>
</organism>
<evidence type="ECO:0000313" key="2">
    <source>
        <dbReference type="Proteomes" id="UP001346869"/>
    </source>
</evidence>
<reference evidence="1 2" key="2">
    <citation type="journal article" date="2023" name="Mol. Biol. Evol.">
        <title>Genomics of Secondarily Temperate Adaptation in the Only Non-Antarctic Icefish.</title>
        <authorList>
            <person name="Rivera-Colon A.G."/>
            <person name="Rayamajhi N."/>
            <person name="Minhas B.F."/>
            <person name="Madrigal G."/>
            <person name="Bilyk K.T."/>
            <person name="Yoon V."/>
            <person name="Hune M."/>
            <person name="Gregory S."/>
            <person name="Cheng C.H.C."/>
            <person name="Catchen J.M."/>
        </authorList>
    </citation>
    <scope>NUCLEOTIDE SEQUENCE [LARGE SCALE GENOMIC DNA]</scope>
    <source>
        <strain evidence="1">JMC-PN-2008</strain>
    </source>
</reference>
<name>A0AAN8AQN0_ELEMC</name>
<gene>
    <name evidence="1" type="ORF">PBY51_004419</name>
</gene>
<sequence>MLPTPSSLLPVLTTSLTHACLPDLFPASALLLPHPSSSLPSALLACSLSPCRVSRPGNEGPLVPCLPVLCPMVHGALVGQVPDRLDPLFAHYSH</sequence>
<dbReference type="Proteomes" id="UP001346869">
    <property type="component" value="Unassembled WGS sequence"/>
</dbReference>
<reference evidence="1 2" key="1">
    <citation type="journal article" date="2023" name="Genes (Basel)">
        <title>Chromosome-Level Genome Assembly and Circadian Gene Repertoire of the Patagonia Blennie Eleginops maclovinus-The Closest Ancestral Proxy of Antarctic Cryonotothenioids.</title>
        <authorList>
            <person name="Cheng C.C."/>
            <person name="Rivera-Colon A.G."/>
            <person name="Minhas B.F."/>
            <person name="Wilson L."/>
            <person name="Rayamajhi N."/>
            <person name="Vargas-Chacoff L."/>
            <person name="Catchen J.M."/>
        </authorList>
    </citation>
    <scope>NUCLEOTIDE SEQUENCE [LARGE SCALE GENOMIC DNA]</scope>
    <source>
        <strain evidence="1">JMC-PN-2008</strain>
    </source>
</reference>
<comment type="caution">
    <text evidence="1">The sequence shown here is derived from an EMBL/GenBank/DDBJ whole genome shotgun (WGS) entry which is preliminary data.</text>
</comment>
<accession>A0AAN8AQN0</accession>
<dbReference type="AlphaFoldDB" id="A0AAN8AQN0"/>